<organism evidence="1 2">
    <name type="scientific">Rubroshorea leprosula</name>
    <dbReference type="NCBI Taxonomy" id="152421"/>
    <lineage>
        <taxon>Eukaryota</taxon>
        <taxon>Viridiplantae</taxon>
        <taxon>Streptophyta</taxon>
        <taxon>Embryophyta</taxon>
        <taxon>Tracheophyta</taxon>
        <taxon>Spermatophyta</taxon>
        <taxon>Magnoliopsida</taxon>
        <taxon>eudicotyledons</taxon>
        <taxon>Gunneridae</taxon>
        <taxon>Pentapetalae</taxon>
        <taxon>rosids</taxon>
        <taxon>malvids</taxon>
        <taxon>Malvales</taxon>
        <taxon>Dipterocarpaceae</taxon>
        <taxon>Rubroshorea</taxon>
    </lineage>
</organism>
<reference evidence="1 2" key="1">
    <citation type="journal article" date="2021" name="Commun. Biol.">
        <title>The genome of Shorea leprosula (Dipterocarpaceae) highlights the ecological relevance of drought in aseasonal tropical rainforests.</title>
        <authorList>
            <person name="Ng K.K.S."/>
            <person name="Kobayashi M.J."/>
            <person name="Fawcett J.A."/>
            <person name="Hatakeyama M."/>
            <person name="Paape T."/>
            <person name="Ng C.H."/>
            <person name="Ang C.C."/>
            <person name="Tnah L.H."/>
            <person name="Lee C.T."/>
            <person name="Nishiyama T."/>
            <person name="Sese J."/>
            <person name="O'Brien M.J."/>
            <person name="Copetti D."/>
            <person name="Mohd Noor M.I."/>
            <person name="Ong R.C."/>
            <person name="Putra M."/>
            <person name="Sireger I.Z."/>
            <person name="Indrioko S."/>
            <person name="Kosugi Y."/>
            <person name="Izuno A."/>
            <person name="Isagi Y."/>
            <person name="Lee S.L."/>
            <person name="Shimizu K.K."/>
        </authorList>
    </citation>
    <scope>NUCLEOTIDE SEQUENCE [LARGE SCALE GENOMIC DNA]</scope>
    <source>
        <strain evidence="1">214</strain>
    </source>
</reference>
<protein>
    <submittedName>
        <fullName evidence="1">Uncharacterized protein</fullName>
    </submittedName>
</protein>
<dbReference type="Proteomes" id="UP001054252">
    <property type="component" value="Unassembled WGS sequence"/>
</dbReference>
<proteinExistence type="predicted"/>
<evidence type="ECO:0000313" key="2">
    <source>
        <dbReference type="Proteomes" id="UP001054252"/>
    </source>
</evidence>
<dbReference type="EMBL" id="BPVZ01000026">
    <property type="protein sequence ID" value="GKV07078.1"/>
    <property type="molecule type" value="Genomic_DNA"/>
</dbReference>
<keyword evidence="2" id="KW-1185">Reference proteome</keyword>
<comment type="caution">
    <text evidence="1">The sequence shown here is derived from an EMBL/GenBank/DDBJ whole genome shotgun (WGS) entry which is preliminary data.</text>
</comment>
<evidence type="ECO:0000313" key="1">
    <source>
        <dbReference type="EMBL" id="GKV07078.1"/>
    </source>
</evidence>
<gene>
    <name evidence="1" type="ORF">SLEP1_g18884</name>
</gene>
<dbReference type="AlphaFoldDB" id="A0AAV5J9L9"/>
<accession>A0AAV5J9L9</accession>
<name>A0AAV5J9L9_9ROSI</name>
<sequence>MQKPCHSCFSILFHIRSNHCDFHLFVIILNAFGPLSKALQSLIKITVVVTRNKSFSHHSFHLFSSVNKMLSISTSTKDKLIPPHHSVISKFHHC</sequence>